<dbReference type="SUPFAM" id="SSF51126">
    <property type="entry name" value="Pectin lyase-like"/>
    <property type="match status" value="1"/>
</dbReference>
<proteinExistence type="predicted"/>
<keyword evidence="6" id="KW-0472">Membrane</keyword>
<evidence type="ECO:0000256" key="6">
    <source>
        <dbReference type="ARBA" id="ARBA00023136"/>
    </source>
</evidence>
<dbReference type="GO" id="GO:0009279">
    <property type="term" value="C:cell outer membrane"/>
    <property type="evidence" value="ECO:0007669"/>
    <property type="project" value="UniProtKB-SubCell"/>
</dbReference>
<keyword evidence="5 8" id="KW-0732">Signal</keyword>
<accession>A0AA42BKV6</accession>
<keyword evidence="10" id="KW-1185">Reference proteome</keyword>
<evidence type="ECO:0000313" key="9">
    <source>
        <dbReference type="EMBL" id="MCP3428125.1"/>
    </source>
</evidence>
<evidence type="ECO:0000256" key="5">
    <source>
        <dbReference type="ARBA" id="ARBA00022729"/>
    </source>
</evidence>
<dbReference type="GO" id="GO:0005576">
    <property type="term" value="C:extracellular region"/>
    <property type="evidence" value="ECO:0007669"/>
    <property type="project" value="UniProtKB-SubCell"/>
</dbReference>
<evidence type="ECO:0008006" key="11">
    <source>
        <dbReference type="Google" id="ProtNLM"/>
    </source>
</evidence>
<dbReference type="NCBIfam" id="TIGR01376">
    <property type="entry name" value="POMP_repeat"/>
    <property type="match status" value="1"/>
</dbReference>
<evidence type="ECO:0000256" key="8">
    <source>
        <dbReference type="SAM" id="SignalP"/>
    </source>
</evidence>
<dbReference type="EMBL" id="JANATA010000004">
    <property type="protein sequence ID" value="MCP3428125.1"/>
    <property type="molecule type" value="Genomic_DNA"/>
</dbReference>
<dbReference type="AlphaFoldDB" id="A0AA42BKV6"/>
<gene>
    <name evidence="9" type="ORF">NLF92_04105</name>
</gene>
<feature type="chain" id="PRO_5041301964" description="PKD domain-containing protein" evidence="8">
    <location>
        <begin position="23"/>
        <end position="608"/>
    </location>
</feature>
<keyword evidence="4" id="KW-0964">Secreted</keyword>
<dbReference type="InterPro" id="IPR003368">
    <property type="entry name" value="POMP_repeat"/>
</dbReference>
<evidence type="ECO:0000313" key="10">
    <source>
        <dbReference type="Proteomes" id="UP001165413"/>
    </source>
</evidence>
<dbReference type="RefSeq" id="WP_254099175.1">
    <property type="nucleotide sequence ID" value="NZ_JANATA010000004.1"/>
</dbReference>
<evidence type="ECO:0000256" key="1">
    <source>
        <dbReference type="ARBA" id="ARBA00004196"/>
    </source>
</evidence>
<protein>
    <recommendedName>
        <fullName evidence="11">PKD domain-containing protein</fullName>
    </recommendedName>
</protein>
<comment type="caution">
    <text evidence="9">The sequence shown here is derived from an EMBL/GenBank/DDBJ whole genome shotgun (WGS) entry which is preliminary data.</text>
</comment>
<dbReference type="InterPro" id="IPR012334">
    <property type="entry name" value="Pectin_lyas_fold"/>
</dbReference>
<evidence type="ECO:0000256" key="4">
    <source>
        <dbReference type="ARBA" id="ARBA00022525"/>
    </source>
</evidence>
<organism evidence="9 10">
    <name type="scientific">Opacimonas viscosa</name>
    <dbReference type="NCBI Taxonomy" id="2961944"/>
    <lineage>
        <taxon>Bacteria</taxon>
        <taxon>Pseudomonadati</taxon>
        <taxon>Pseudomonadota</taxon>
        <taxon>Gammaproteobacteria</taxon>
        <taxon>Alteromonadales</taxon>
        <taxon>Alteromonadaceae</taxon>
        <taxon>Opacimonas</taxon>
    </lineage>
</organism>
<dbReference type="Proteomes" id="UP001165413">
    <property type="component" value="Unassembled WGS sequence"/>
</dbReference>
<dbReference type="Pfam" id="PF02415">
    <property type="entry name" value="Chlam_PMP"/>
    <property type="match status" value="1"/>
</dbReference>
<keyword evidence="7" id="KW-0998">Cell outer membrane</keyword>
<reference evidence="9" key="1">
    <citation type="submission" date="2022-07" db="EMBL/GenBank/DDBJ databases">
        <title>Characterization of the Novel Bacterium Alteromonas immobilis LMIT006 and Alteromonas gregis LMIT007.</title>
        <authorList>
            <person name="Lin X."/>
        </authorList>
    </citation>
    <scope>NUCLEOTIDE SEQUENCE</scope>
    <source>
        <strain evidence="9">LMIT007</strain>
    </source>
</reference>
<name>A0AA42BKV6_9ALTE</name>
<dbReference type="InterPro" id="IPR011050">
    <property type="entry name" value="Pectin_lyase_fold/virulence"/>
</dbReference>
<evidence type="ECO:0000256" key="2">
    <source>
        <dbReference type="ARBA" id="ARBA00004442"/>
    </source>
</evidence>
<sequence length="608" mass="65800">MKKFIISMLAISILALSQTSFSATFNVANTPEFRDALKSAATNGENDTIILADGIYKTTDDGEGTFIYLSQETNTLTLQGSIADNVIISGDNTHRVFHHYLNSAGVMSNALTIKKISFVDGFTDTNSYGAGVFTAHDVVVIGCIFKNNDAQVGLKVMGNVTSITDSQFLDNKGGGVLTYSSLVTVSNSMFINNSSIYSTGAISQNKGGGVKGLFIEGTLFKDNSSIYSNGGAISAMAPTTIKNSIFTGNSAPRGGAIASQSITVLNSIFHSNTKTLQVYSNAYVVNSIFDGDVTYSIGGSGDALIRIYNSFFNPLSLDLVAFEENNIFTGVNLGFVDAENGNFHLTDSSDLINAGTVNIDDIDFPKEDLDGKYRISGAAIDIGPYEYPSTTPTISSFSFIGDTQEQSELVFNAEYDLADGRNLQAIEYDFGNGFVTEDNFTFNTSGVYSVMVKITDNTGEFSTSALDVTISELPWTEMTFEQRLVKAIPPEYYEDIQQGIILERSEASVSGRLYVQDNPSEFSLVSIEALAPSESTVNELTLGWSLISTSSAITELTMFSDVKVIWIYVDGAWQGWSSDKTILQQIELDENYKVITSIPNNSGIWVLK</sequence>
<comment type="subcellular location">
    <subcellularLocation>
        <location evidence="1">Cell envelope</location>
    </subcellularLocation>
    <subcellularLocation>
        <location evidence="2">Cell outer membrane</location>
    </subcellularLocation>
    <subcellularLocation>
        <location evidence="3">Secreted</location>
    </subcellularLocation>
</comment>
<feature type="signal peptide" evidence="8">
    <location>
        <begin position="1"/>
        <end position="22"/>
    </location>
</feature>
<dbReference type="Gene3D" id="2.160.20.10">
    <property type="entry name" value="Single-stranded right-handed beta-helix, Pectin lyase-like"/>
    <property type="match status" value="1"/>
</dbReference>
<evidence type="ECO:0000256" key="7">
    <source>
        <dbReference type="ARBA" id="ARBA00023237"/>
    </source>
</evidence>
<evidence type="ECO:0000256" key="3">
    <source>
        <dbReference type="ARBA" id="ARBA00004613"/>
    </source>
</evidence>